<feature type="domain" description="HTH arsR-type" evidence="5">
    <location>
        <begin position="1"/>
        <end position="90"/>
    </location>
</feature>
<protein>
    <submittedName>
        <fullName evidence="6">Metalloregulator ArsR/SmtB family transcription factor</fullName>
    </submittedName>
</protein>
<evidence type="ECO:0000256" key="1">
    <source>
        <dbReference type="ARBA" id="ARBA00022849"/>
    </source>
</evidence>
<evidence type="ECO:0000256" key="4">
    <source>
        <dbReference type="ARBA" id="ARBA00023163"/>
    </source>
</evidence>
<dbReference type="InterPro" id="IPR036390">
    <property type="entry name" value="WH_DNA-bd_sf"/>
</dbReference>
<dbReference type="Gene3D" id="1.10.10.10">
    <property type="entry name" value="Winged helix-like DNA-binding domain superfamily/Winged helix DNA-binding domain"/>
    <property type="match status" value="1"/>
</dbReference>
<dbReference type="PROSITE" id="PS50987">
    <property type="entry name" value="HTH_ARSR_2"/>
    <property type="match status" value="1"/>
</dbReference>
<dbReference type="InterPro" id="IPR011991">
    <property type="entry name" value="ArsR-like_HTH"/>
</dbReference>
<dbReference type="PANTHER" id="PTHR33154:SF18">
    <property type="entry name" value="ARSENICAL RESISTANCE OPERON REPRESSOR"/>
    <property type="match status" value="1"/>
</dbReference>
<dbReference type="PANTHER" id="PTHR33154">
    <property type="entry name" value="TRANSCRIPTIONAL REGULATOR, ARSR FAMILY"/>
    <property type="match status" value="1"/>
</dbReference>
<dbReference type="CDD" id="cd00090">
    <property type="entry name" value="HTH_ARSR"/>
    <property type="match status" value="1"/>
</dbReference>
<dbReference type="EMBL" id="JAATNW010000002">
    <property type="protein sequence ID" value="NMH59185.1"/>
    <property type="molecule type" value="Genomic_DNA"/>
</dbReference>
<dbReference type="SUPFAM" id="SSF46785">
    <property type="entry name" value="Winged helix' DNA-binding domain"/>
    <property type="match status" value="1"/>
</dbReference>
<comment type="caution">
    <text evidence="6">The sequence shown here is derived from an EMBL/GenBank/DDBJ whole genome shotgun (WGS) entry which is preliminary data.</text>
</comment>
<dbReference type="Pfam" id="PF01022">
    <property type="entry name" value="HTH_5"/>
    <property type="match status" value="1"/>
</dbReference>
<dbReference type="InterPro" id="IPR036388">
    <property type="entry name" value="WH-like_DNA-bd_sf"/>
</dbReference>
<evidence type="ECO:0000313" key="7">
    <source>
        <dbReference type="Proteomes" id="UP000709336"/>
    </source>
</evidence>
<evidence type="ECO:0000256" key="3">
    <source>
        <dbReference type="ARBA" id="ARBA00023125"/>
    </source>
</evidence>
<gene>
    <name evidence="6" type="ORF">HCJ96_04025</name>
</gene>
<keyword evidence="3" id="KW-0238">DNA-binding</keyword>
<evidence type="ECO:0000256" key="2">
    <source>
        <dbReference type="ARBA" id="ARBA00023015"/>
    </source>
</evidence>
<organism evidence="6 7">
    <name type="scientific">Alteromonas ponticola</name>
    <dbReference type="NCBI Taxonomy" id="2720613"/>
    <lineage>
        <taxon>Bacteria</taxon>
        <taxon>Pseudomonadati</taxon>
        <taxon>Pseudomonadota</taxon>
        <taxon>Gammaproteobacteria</taxon>
        <taxon>Alteromonadales</taxon>
        <taxon>Alteromonadaceae</taxon>
        <taxon>Alteromonas/Salinimonas group</taxon>
        <taxon>Alteromonas</taxon>
    </lineage>
</organism>
<dbReference type="NCBIfam" id="NF007528">
    <property type="entry name" value="PRK10141.1"/>
    <property type="match status" value="1"/>
</dbReference>
<dbReference type="RefSeq" id="WP_169209752.1">
    <property type="nucleotide sequence ID" value="NZ_JAATNW010000002.1"/>
</dbReference>
<dbReference type="InterPro" id="IPR051081">
    <property type="entry name" value="HTH_MetalResp_TranReg"/>
</dbReference>
<proteinExistence type="predicted"/>
<dbReference type="Proteomes" id="UP000709336">
    <property type="component" value="Unassembled WGS sequence"/>
</dbReference>
<dbReference type="PRINTS" id="PR00778">
    <property type="entry name" value="HTHARSR"/>
</dbReference>
<dbReference type="NCBIfam" id="NF033788">
    <property type="entry name" value="HTH_metalloreg"/>
    <property type="match status" value="1"/>
</dbReference>
<evidence type="ECO:0000313" key="6">
    <source>
        <dbReference type="EMBL" id="NMH59185.1"/>
    </source>
</evidence>
<keyword evidence="2" id="KW-0805">Transcription regulation</keyword>
<dbReference type="InterPro" id="IPR001845">
    <property type="entry name" value="HTH_ArsR_DNA-bd_dom"/>
</dbReference>
<keyword evidence="1" id="KW-0059">Arsenical resistance</keyword>
<keyword evidence="7" id="KW-1185">Reference proteome</keyword>
<dbReference type="SMART" id="SM00418">
    <property type="entry name" value="HTH_ARSR"/>
    <property type="match status" value="1"/>
</dbReference>
<accession>A0ABX1R1W9</accession>
<name>A0ABX1R1W9_9ALTE</name>
<keyword evidence="4" id="KW-0804">Transcription</keyword>
<reference evidence="6 7" key="1">
    <citation type="submission" date="2020-03" db="EMBL/GenBank/DDBJ databases">
        <title>Alteromonas ponticola sp. nov., isolated from seawater.</title>
        <authorList>
            <person name="Yoon J.-H."/>
            <person name="Kim Y.-O."/>
        </authorList>
    </citation>
    <scope>NUCLEOTIDE SEQUENCE [LARGE SCALE GENOMIC DNA]</scope>
    <source>
        <strain evidence="6 7">MYP5</strain>
    </source>
</reference>
<sequence>MGSPLSFYKCLADDTRLKILLLISSHNELCVCDFQSALKLSQPKISRHLAELRRCELVQDERRGKWVYYRIHDQLPSWAQDVLKLTYQNSQHYLAENVKQLLSCCEN</sequence>
<evidence type="ECO:0000259" key="5">
    <source>
        <dbReference type="PROSITE" id="PS50987"/>
    </source>
</evidence>